<protein>
    <submittedName>
        <fullName evidence="2">Uncharacterized protein</fullName>
    </submittedName>
</protein>
<sequence>MKFYSFSLLILLAQFFGAHSQKKTESTRLTGVGKDVFKIPVTVLDQCFPYQEEKSFGFEFQFPPSGGECKKGLIICYPSLLATRKLENNHFMRESSINSKLFNIDIDYNNYILKRCDDIVKEGEGITKYKGSVWHGISIEAIRDGEGELQMILDSSLIDQSYKILTIHRQFAIHFGTKNAISTYLTIDGGEPFHFDEEEGKFESFMEVTNGSALLLKDFVGF</sequence>
<evidence type="ECO:0000256" key="1">
    <source>
        <dbReference type="SAM" id="SignalP"/>
    </source>
</evidence>
<accession>A0ABD2HWD9</accession>
<comment type="caution">
    <text evidence="2">The sequence shown here is derived from an EMBL/GenBank/DDBJ whole genome shotgun (WGS) entry which is preliminary data.</text>
</comment>
<evidence type="ECO:0000313" key="3">
    <source>
        <dbReference type="Proteomes" id="UP001620626"/>
    </source>
</evidence>
<dbReference type="AlphaFoldDB" id="A0ABD2HWD9"/>
<proteinExistence type="predicted"/>
<name>A0ABD2HWD9_9BILA</name>
<dbReference type="Proteomes" id="UP001620626">
    <property type="component" value="Unassembled WGS sequence"/>
</dbReference>
<reference evidence="2 3" key="1">
    <citation type="submission" date="2024-10" db="EMBL/GenBank/DDBJ databases">
        <authorList>
            <person name="Kim D."/>
        </authorList>
    </citation>
    <scope>NUCLEOTIDE SEQUENCE [LARGE SCALE GENOMIC DNA]</scope>
    <source>
        <strain evidence="2">BH-2024</strain>
    </source>
</reference>
<evidence type="ECO:0000313" key="2">
    <source>
        <dbReference type="EMBL" id="KAL3069090.1"/>
    </source>
</evidence>
<keyword evidence="1" id="KW-0732">Signal</keyword>
<feature type="signal peptide" evidence="1">
    <location>
        <begin position="1"/>
        <end position="20"/>
    </location>
</feature>
<gene>
    <name evidence="2" type="ORF">niasHT_034320</name>
</gene>
<keyword evidence="3" id="KW-1185">Reference proteome</keyword>
<dbReference type="EMBL" id="JBICBT010001397">
    <property type="protein sequence ID" value="KAL3069090.1"/>
    <property type="molecule type" value="Genomic_DNA"/>
</dbReference>
<organism evidence="2 3">
    <name type="scientific">Heterodera trifolii</name>
    <dbReference type="NCBI Taxonomy" id="157864"/>
    <lineage>
        <taxon>Eukaryota</taxon>
        <taxon>Metazoa</taxon>
        <taxon>Ecdysozoa</taxon>
        <taxon>Nematoda</taxon>
        <taxon>Chromadorea</taxon>
        <taxon>Rhabditida</taxon>
        <taxon>Tylenchina</taxon>
        <taxon>Tylenchomorpha</taxon>
        <taxon>Tylenchoidea</taxon>
        <taxon>Heteroderidae</taxon>
        <taxon>Heteroderinae</taxon>
        <taxon>Heterodera</taxon>
    </lineage>
</organism>
<feature type="chain" id="PRO_5044771623" evidence="1">
    <location>
        <begin position="21"/>
        <end position="222"/>
    </location>
</feature>